<dbReference type="EMBL" id="JYDT01000467">
    <property type="protein sequence ID" value="KRY80494.1"/>
    <property type="molecule type" value="Genomic_DNA"/>
</dbReference>
<dbReference type="Proteomes" id="UP000054995">
    <property type="component" value="Unassembled WGS sequence"/>
</dbReference>
<keyword evidence="2" id="KW-1185">Reference proteome</keyword>
<accession>A0A0V1F3L3</accession>
<comment type="caution">
    <text evidence="1">The sequence shown here is derived from an EMBL/GenBank/DDBJ whole genome shotgun (WGS) entry which is preliminary data.</text>
</comment>
<evidence type="ECO:0000313" key="2">
    <source>
        <dbReference type="Proteomes" id="UP000054995"/>
    </source>
</evidence>
<reference evidence="1 2" key="1">
    <citation type="submission" date="2015-01" db="EMBL/GenBank/DDBJ databases">
        <title>Evolution of Trichinella species and genotypes.</title>
        <authorList>
            <person name="Korhonen P.K."/>
            <person name="Edoardo P."/>
            <person name="Giuseppe L.R."/>
            <person name="Gasser R.B."/>
        </authorList>
    </citation>
    <scope>NUCLEOTIDE SEQUENCE [LARGE SCALE GENOMIC DNA]</scope>
    <source>
        <strain evidence="1">ISS470</strain>
    </source>
</reference>
<evidence type="ECO:0000313" key="1">
    <source>
        <dbReference type="EMBL" id="KRY80494.1"/>
    </source>
</evidence>
<organism evidence="1 2">
    <name type="scientific">Trichinella pseudospiralis</name>
    <name type="common">Parasitic roundworm</name>
    <dbReference type="NCBI Taxonomy" id="6337"/>
    <lineage>
        <taxon>Eukaryota</taxon>
        <taxon>Metazoa</taxon>
        <taxon>Ecdysozoa</taxon>
        <taxon>Nematoda</taxon>
        <taxon>Enoplea</taxon>
        <taxon>Dorylaimia</taxon>
        <taxon>Trichinellida</taxon>
        <taxon>Trichinellidae</taxon>
        <taxon>Trichinella</taxon>
    </lineage>
</organism>
<dbReference type="AlphaFoldDB" id="A0A0V1F3L3"/>
<proteinExistence type="predicted"/>
<sequence length="43" mass="4917">MVFSSFVIAYLLRFCRRIATKMPAFPQKNTKIVEGLQPLNALC</sequence>
<gene>
    <name evidence="1" type="ORF">T4D_1314</name>
</gene>
<name>A0A0V1F3L3_TRIPS</name>
<protein>
    <submittedName>
        <fullName evidence="1">Uncharacterized protein</fullName>
    </submittedName>
</protein>